<gene>
    <name evidence="1" type="ORF">LCOR_10178.1</name>
</gene>
<comment type="caution">
    <text evidence="1">The sequence shown here is derived from an EMBL/GenBank/DDBJ whole genome shotgun (WGS) entry which is preliminary data.</text>
</comment>
<dbReference type="Gene3D" id="3.80.10.10">
    <property type="entry name" value="Ribonuclease Inhibitor"/>
    <property type="match status" value="1"/>
</dbReference>
<reference evidence="1" key="1">
    <citation type="submission" date="2013-08" db="EMBL/GenBank/DDBJ databases">
        <title>Gene expansion shapes genome architecture in the human pathogen Lichtheimia corymbifera: an evolutionary genomics analysis in the ancient terrestrial Mucorales (Mucoromycotina).</title>
        <authorList>
            <person name="Schwartze V.U."/>
            <person name="Winter S."/>
            <person name="Shelest E."/>
            <person name="Marcet-Houben M."/>
            <person name="Horn F."/>
            <person name="Wehner S."/>
            <person name="Hoffmann K."/>
            <person name="Riege K."/>
            <person name="Sammeth M."/>
            <person name="Nowrousian M."/>
            <person name="Valiante V."/>
            <person name="Linde J."/>
            <person name="Jacobsen I.D."/>
            <person name="Marz M."/>
            <person name="Brakhage A.A."/>
            <person name="Gabaldon T."/>
            <person name="Bocker S."/>
            <person name="Voigt K."/>
        </authorList>
    </citation>
    <scope>NUCLEOTIDE SEQUENCE [LARGE SCALE GENOMIC DNA]</scope>
    <source>
        <strain evidence="1">FSU 9682</strain>
    </source>
</reference>
<accession>A0A068SAH5</accession>
<protein>
    <recommendedName>
        <fullName evidence="3">F-box domain-containing protein</fullName>
    </recommendedName>
</protein>
<evidence type="ECO:0000313" key="2">
    <source>
        <dbReference type="Proteomes" id="UP000027586"/>
    </source>
</evidence>
<evidence type="ECO:0008006" key="3">
    <source>
        <dbReference type="Google" id="ProtNLM"/>
    </source>
</evidence>
<keyword evidence="2" id="KW-1185">Reference proteome</keyword>
<evidence type="ECO:0000313" key="1">
    <source>
        <dbReference type="EMBL" id="CDH59358.1"/>
    </source>
</evidence>
<sequence length="341" mass="39704">MTYDMVIDVLDRCPSLRALSMFRCDQSNPLRVIHERCPLHSYLRYGPLLEEYDHDYIDFDSYDFACSNTNPGLKKLTLVASYSTYDISDVISLLQQHHATLEEIRISVIVDMTTAYERDLKISFPKLQSLHLESICDESRHLYRWIINHAPSLTSLNLAISSNGINDLIPDHATALTMTVENNYHIDFLHGFINRHMERLKHLTLIFKCTNLMLLLIEHIGELEQLNTLAIEVWDELVDNEIFDIILDNIASRDQPLSRFTRKGHENILDFVLTHLQRMNHIKHLTLGHELTESNLQQVIRLCKQQKSLTLHCSDDVPADTIEEVEDHFRSIPLYMHFVTE</sequence>
<dbReference type="EMBL" id="CBTN010000069">
    <property type="protein sequence ID" value="CDH59358.1"/>
    <property type="molecule type" value="Genomic_DNA"/>
</dbReference>
<dbReference type="Proteomes" id="UP000027586">
    <property type="component" value="Unassembled WGS sequence"/>
</dbReference>
<dbReference type="VEuPathDB" id="FungiDB:LCOR_10178.1"/>
<name>A0A068SAH5_9FUNG</name>
<dbReference type="AlphaFoldDB" id="A0A068SAH5"/>
<organism evidence="1 2">
    <name type="scientific">Lichtheimia corymbifera JMRC:FSU:9682</name>
    <dbReference type="NCBI Taxonomy" id="1263082"/>
    <lineage>
        <taxon>Eukaryota</taxon>
        <taxon>Fungi</taxon>
        <taxon>Fungi incertae sedis</taxon>
        <taxon>Mucoromycota</taxon>
        <taxon>Mucoromycotina</taxon>
        <taxon>Mucoromycetes</taxon>
        <taxon>Mucorales</taxon>
        <taxon>Lichtheimiaceae</taxon>
        <taxon>Lichtheimia</taxon>
    </lineage>
</organism>
<dbReference type="SUPFAM" id="SSF52047">
    <property type="entry name" value="RNI-like"/>
    <property type="match status" value="1"/>
</dbReference>
<proteinExistence type="predicted"/>
<dbReference type="InterPro" id="IPR032675">
    <property type="entry name" value="LRR_dom_sf"/>
</dbReference>
<dbReference type="OrthoDB" id="2282318at2759"/>